<reference evidence="1 2" key="1">
    <citation type="submission" date="2021-07" db="EMBL/GenBank/DDBJ databases">
        <title>Flavobacterium sp. nov. isolated from sediment on the Taihu Lake.</title>
        <authorList>
            <person name="Qu J.-H."/>
        </authorList>
    </citation>
    <scope>NUCLEOTIDE SEQUENCE [LARGE SCALE GENOMIC DNA]</scope>
    <source>
        <strain evidence="1 2">NAS39</strain>
    </source>
</reference>
<name>A0ABS6Y162_9FLAO</name>
<accession>A0ABS6Y162</accession>
<sequence>MKIRIHPEFKSQMALEFDTSKQNVKMALDYYNNSELAKKIRARAKALLLSEAASIITED</sequence>
<comment type="caution">
    <text evidence="1">The sequence shown here is derived from an EMBL/GenBank/DDBJ whole genome shotgun (WGS) entry which is preliminary data.</text>
</comment>
<proteinExistence type="predicted"/>
<dbReference type="EMBL" id="JAHWYN010000031">
    <property type="protein sequence ID" value="MBW4362663.1"/>
    <property type="molecule type" value="Genomic_DNA"/>
</dbReference>
<evidence type="ECO:0000313" key="2">
    <source>
        <dbReference type="Proteomes" id="UP000812031"/>
    </source>
</evidence>
<keyword evidence="2" id="KW-1185">Reference proteome</keyword>
<organism evidence="1 2">
    <name type="scientific">Flavobacterium taihuense</name>
    <dbReference type="NCBI Taxonomy" id="2857508"/>
    <lineage>
        <taxon>Bacteria</taxon>
        <taxon>Pseudomonadati</taxon>
        <taxon>Bacteroidota</taxon>
        <taxon>Flavobacteriia</taxon>
        <taxon>Flavobacteriales</taxon>
        <taxon>Flavobacteriaceae</taxon>
        <taxon>Flavobacterium</taxon>
    </lineage>
</organism>
<dbReference type="RefSeq" id="WP_219319142.1">
    <property type="nucleotide sequence ID" value="NZ_JAHWYN010000031.1"/>
</dbReference>
<evidence type="ECO:0000313" key="1">
    <source>
        <dbReference type="EMBL" id="MBW4362663.1"/>
    </source>
</evidence>
<gene>
    <name evidence="1" type="ORF">KZH69_19440</name>
</gene>
<dbReference type="Proteomes" id="UP000812031">
    <property type="component" value="Unassembled WGS sequence"/>
</dbReference>
<protein>
    <submittedName>
        <fullName evidence="1">Uncharacterized protein</fullName>
    </submittedName>
</protein>